<name>A0A804UGL4_MAIZE</name>
<dbReference type="EnsemblPlants" id="Zm00001eb349150_T001">
    <property type="protein sequence ID" value="Zm00001eb349150_P001"/>
    <property type="gene ID" value="Zm00001eb349150"/>
</dbReference>
<sequence>MRSGRRGDRESRLTFAQSAVSEHEGALERLLERAVRSIEQRGRGVCIRWRNPRLASRTRPPSMEGAVPHRTERLLGLGLTQPLCNPLRRRRWRTHSSVLTWRCWVQRQDHHRSGGLAQGQVWPERPSCGAYWHGGVHVDAQHIEGDVRQGQRLAGDDGHRSKTEG</sequence>
<reference evidence="2" key="1">
    <citation type="journal article" date="2009" name="Science">
        <title>The B73 maize genome: complexity, diversity, and dynamics.</title>
        <authorList>
            <person name="Schnable P.S."/>
            <person name="Ware D."/>
            <person name="Fulton R.S."/>
            <person name="Stein J.C."/>
            <person name="Wei F."/>
            <person name="Pasternak S."/>
            <person name="Liang C."/>
            <person name="Zhang J."/>
            <person name="Fulton L."/>
            <person name="Graves T.A."/>
            <person name="Minx P."/>
            <person name="Reily A.D."/>
            <person name="Courtney L."/>
            <person name="Kruchowski S.S."/>
            <person name="Tomlinson C."/>
            <person name="Strong C."/>
            <person name="Delehaunty K."/>
            <person name="Fronick C."/>
            <person name="Courtney B."/>
            <person name="Rock S.M."/>
            <person name="Belter E."/>
            <person name="Du F."/>
            <person name="Kim K."/>
            <person name="Abbott R.M."/>
            <person name="Cotton M."/>
            <person name="Levy A."/>
            <person name="Marchetto P."/>
            <person name="Ochoa K."/>
            <person name="Jackson S.M."/>
            <person name="Gillam B."/>
            <person name="Chen W."/>
            <person name="Yan L."/>
            <person name="Higginbotham J."/>
            <person name="Cardenas M."/>
            <person name="Waligorski J."/>
            <person name="Applebaum E."/>
            <person name="Phelps L."/>
            <person name="Falcone J."/>
            <person name="Kanchi K."/>
            <person name="Thane T."/>
            <person name="Scimone A."/>
            <person name="Thane N."/>
            <person name="Henke J."/>
            <person name="Wang T."/>
            <person name="Ruppert J."/>
            <person name="Shah N."/>
            <person name="Rotter K."/>
            <person name="Hodges J."/>
            <person name="Ingenthron E."/>
            <person name="Cordes M."/>
            <person name="Kohlberg S."/>
            <person name="Sgro J."/>
            <person name="Delgado B."/>
            <person name="Mead K."/>
            <person name="Chinwalla A."/>
            <person name="Leonard S."/>
            <person name="Crouse K."/>
            <person name="Collura K."/>
            <person name="Kudrna D."/>
            <person name="Currie J."/>
            <person name="He R."/>
            <person name="Angelova A."/>
            <person name="Rajasekar S."/>
            <person name="Mueller T."/>
            <person name="Lomeli R."/>
            <person name="Scara G."/>
            <person name="Ko A."/>
            <person name="Delaney K."/>
            <person name="Wissotski M."/>
            <person name="Lopez G."/>
            <person name="Campos D."/>
            <person name="Braidotti M."/>
            <person name="Ashley E."/>
            <person name="Golser W."/>
            <person name="Kim H."/>
            <person name="Lee S."/>
            <person name="Lin J."/>
            <person name="Dujmic Z."/>
            <person name="Kim W."/>
            <person name="Talag J."/>
            <person name="Zuccolo A."/>
            <person name="Fan C."/>
            <person name="Sebastian A."/>
            <person name="Kramer M."/>
            <person name="Spiegel L."/>
            <person name="Nascimento L."/>
            <person name="Zutavern T."/>
            <person name="Miller B."/>
            <person name="Ambroise C."/>
            <person name="Muller S."/>
            <person name="Spooner W."/>
            <person name="Narechania A."/>
            <person name="Ren L."/>
            <person name="Wei S."/>
            <person name="Kumari S."/>
            <person name="Faga B."/>
            <person name="Levy M.J."/>
            <person name="McMahan L."/>
            <person name="Van Buren P."/>
            <person name="Vaughn M.W."/>
            <person name="Ying K."/>
            <person name="Yeh C.-T."/>
            <person name="Emrich S.J."/>
            <person name="Jia Y."/>
            <person name="Kalyanaraman A."/>
            <person name="Hsia A.-P."/>
            <person name="Barbazuk W.B."/>
            <person name="Baucom R.S."/>
            <person name="Brutnell T.P."/>
            <person name="Carpita N.C."/>
            <person name="Chaparro C."/>
            <person name="Chia J.-M."/>
            <person name="Deragon J.-M."/>
            <person name="Estill J.C."/>
            <person name="Fu Y."/>
            <person name="Jeddeloh J.A."/>
            <person name="Han Y."/>
            <person name="Lee H."/>
            <person name="Li P."/>
            <person name="Lisch D.R."/>
            <person name="Liu S."/>
            <person name="Liu Z."/>
            <person name="Nagel D.H."/>
            <person name="McCann M.C."/>
            <person name="SanMiguel P."/>
            <person name="Myers A.M."/>
            <person name="Nettleton D."/>
            <person name="Nguyen J."/>
            <person name="Penning B.W."/>
            <person name="Ponnala L."/>
            <person name="Schneider K.L."/>
            <person name="Schwartz D.C."/>
            <person name="Sharma A."/>
            <person name="Soderlund C."/>
            <person name="Springer N.M."/>
            <person name="Sun Q."/>
            <person name="Wang H."/>
            <person name="Waterman M."/>
            <person name="Westerman R."/>
            <person name="Wolfgruber T.K."/>
            <person name="Yang L."/>
            <person name="Yu Y."/>
            <person name="Zhang L."/>
            <person name="Zhou S."/>
            <person name="Zhu Q."/>
            <person name="Bennetzen J.L."/>
            <person name="Dawe R.K."/>
            <person name="Jiang J."/>
            <person name="Jiang N."/>
            <person name="Presting G.G."/>
            <person name="Wessler S.R."/>
            <person name="Aluru S."/>
            <person name="Martienssen R.A."/>
            <person name="Clifton S.W."/>
            <person name="McCombie W.R."/>
            <person name="Wing R.A."/>
            <person name="Wilson R.K."/>
        </authorList>
    </citation>
    <scope>NUCLEOTIDE SEQUENCE [LARGE SCALE GENOMIC DNA]</scope>
    <source>
        <strain evidence="2">cv. B73</strain>
    </source>
</reference>
<dbReference type="InParanoid" id="A0A804UGL4"/>
<dbReference type="AlphaFoldDB" id="A0A804UGL4"/>
<proteinExistence type="predicted"/>
<evidence type="ECO:0000313" key="1">
    <source>
        <dbReference type="EnsemblPlants" id="Zm00001eb349150_P001"/>
    </source>
</evidence>
<reference evidence="1" key="3">
    <citation type="submission" date="2021-05" db="UniProtKB">
        <authorList>
            <consortium name="EnsemblPlants"/>
        </authorList>
    </citation>
    <scope>IDENTIFICATION</scope>
    <source>
        <strain evidence="1">cv. B73</strain>
    </source>
</reference>
<dbReference type="Gramene" id="Zm00001eb349150_T001">
    <property type="protein sequence ID" value="Zm00001eb349150_P001"/>
    <property type="gene ID" value="Zm00001eb349150"/>
</dbReference>
<reference evidence="1" key="2">
    <citation type="submission" date="2019-07" db="EMBL/GenBank/DDBJ databases">
        <authorList>
            <person name="Seetharam A."/>
            <person name="Woodhouse M."/>
            <person name="Cannon E."/>
        </authorList>
    </citation>
    <scope>NUCLEOTIDE SEQUENCE [LARGE SCALE GENOMIC DNA]</scope>
    <source>
        <strain evidence="1">cv. B73</strain>
    </source>
</reference>
<evidence type="ECO:0000313" key="2">
    <source>
        <dbReference type="Proteomes" id="UP000007305"/>
    </source>
</evidence>
<accession>A0A804UGL4</accession>
<protein>
    <submittedName>
        <fullName evidence="1">Uncharacterized protein</fullName>
    </submittedName>
</protein>
<dbReference type="Proteomes" id="UP000007305">
    <property type="component" value="Chromosome 8"/>
</dbReference>
<keyword evidence="2" id="KW-1185">Reference proteome</keyword>
<organism evidence="1 2">
    <name type="scientific">Zea mays</name>
    <name type="common">Maize</name>
    <dbReference type="NCBI Taxonomy" id="4577"/>
    <lineage>
        <taxon>Eukaryota</taxon>
        <taxon>Viridiplantae</taxon>
        <taxon>Streptophyta</taxon>
        <taxon>Embryophyta</taxon>
        <taxon>Tracheophyta</taxon>
        <taxon>Spermatophyta</taxon>
        <taxon>Magnoliopsida</taxon>
        <taxon>Liliopsida</taxon>
        <taxon>Poales</taxon>
        <taxon>Poaceae</taxon>
        <taxon>PACMAD clade</taxon>
        <taxon>Panicoideae</taxon>
        <taxon>Andropogonodae</taxon>
        <taxon>Andropogoneae</taxon>
        <taxon>Tripsacinae</taxon>
        <taxon>Zea</taxon>
    </lineage>
</organism>